<comment type="similarity">
    <text evidence="1">Belongs to the asteroid family.</text>
</comment>
<dbReference type="EMBL" id="OOIP01000001">
    <property type="protein sequence ID" value="SPO35201.1"/>
    <property type="molecule type" value="Genomic_DNA"/>
</dbReference>
<dbReference type="SUPFAM" id="SSF88723">
    <property type="entry name" value="PIN domain-like"/>
    <property type="match status" value="1"/>
</dbReference>
<sequence length="957" mass="103589">MGVKGLTSFVRSASRAISDEVTLPVPNTSGTRPGPLVVDGWAWIYTIFLAHFPDNVRGGDYAGYSAFISSVVSALRSADLDLVFVFDGPYLPLKLPTVIKRSNDLASINSAFMRSTSRSSVRFQAQMGIVPPLLYDCTLETLRNEGVEIVIAECEADSAVAETAERMQGWALSNDSDFFILCSRGVGCKGYVPIDTLEYLVRLPSKAAPVEAASQAGDAQGDDDGFAQVGKKGRRGKSSQGAAASSLELPPETVASRPPQSAEEGELIGVRFSSYSPMKLASRLEIPLGMLPLFAAIVGNDYSSAVQTKILGQALPNGPDRITKVAAILKEERQRVASGRSTPATAGARSGASTPLPRRNGPLAFTARAGGMTSSYSSAASDIATPTRSGPHPAPDLAALPVDPVRDMVQGVVERILARAENTALARYVSSGEKAEVVDSIIESVCTYSLLTLSSAPHLSSPNAKFFNFSSSSAAASVSEERASLIREYQQLYASGRFDKSFVEALTQRFYLCKLSSEDPDIRSVQVTHARALRRWLWAVLFEVWGMDWARETMEEPEIEDDDGQGDKVDGEGRPVKLYGKGKSWIDEDGDDDELVQVQTPPSSVDGSSVAESDVEYSEDEAADVDPENLPSRPGSVNGDDEQLDEAEAGPKPPPAVVEYARRGDRLVGELCEILPIRTLLAESASSRQQELPAALKGFLSGKEDDGTSPSAAPVAGADQDTRLSLYLYAHCAPSLPSDHAWERGYLLLLATLRFLIICERERLGESYVKSNWTKLEIIAAILSATRPSYVLSLDSAATGAAPTTRSIHLQTSLQLTLISSQHLAQSLRLVPGVLDKTPSQVVNGEAFHRILLSSASPTSSPLERYEAELSNAERQMLQYVLQDGVDEMLSIDVDAIRREKKEAKKKEKRLEKVKKDEEERSRKKQMELKKAGSNAFAFLGEEDEGDSDEDEEEDDD</sequence>
<evidence type="ECO:0000313" key="3">
    <source>
        <dbReference type="EMBL" id="SPO35201.1"/>
    </source>
</evidence>
<dbReference type="OrthoDB" id="25987at2759"/>
<feature type="compositionally biased region" description="Basic and acidic residues" evidence="2">
    <location>
        <begin position="565"/>
        <end position="575"/>
    </location>
</feature>
<reference evidence="3 4" key="1">
    <citation type="submission" date="2018-03" db="EMBL/GenBank/DDBJ databases">
        <authorList>
            <person name="Guldener U."/>
        </authorList>
    </citation>
    <scope>NUCLEOTIDE SEQUENCE [LARGE SCALE GENOMIC DNA]</scope>
    <source>
        <strain evidence="3 4">DAOM196992</strain>
    </source>
</reference>
<organism evidence="3 4">
    <name type="scientific">Pseudozyma flocculosa</name>
    <dbReference type="NCBI Taxonomy" id="84751"/>
    <lineage>
        <taxon>Eukaryota</taxon>
        <taxon>Fungi</taxon>
        <taxon>Dikarya</taxon>
        <taxon>Basidiomycota</taxon>
        <taxon>Ustilaginomycotina</taxon>
        <taxon>Ustilaginomycetes</taxon>
        <taxon>Ustilaginales</taxon>
        <taxon>Ustilaginaceae</taxon>
        <taxon>Pseudozyma</taxon>
    </lineage>
</organism>
<gene>
    <name evidence="3" type="ORF">PSFLO_00672</name>
</gene>
<protein>
    <submittedName>
        <fullName evidence="3">Uncharacterized protein</fullName>
    </submittedName>
</protein>
<keyword evidence="4" id="KW-1185">Reference proteome</keyword>
<feature type="region of interest" description="Disordered" evidence="2">
    <location>
        <begin position="556"/>
        <end position="656"/>
    </location>
</feature>
<dbReference type="InterPro" id="IPR029060">
    <property type="entry name" value="PIN-like_dom_sf"/>
</dbReference>
<evidence type="ECO:0000256" key="2">
    <source>
        <dbReference type="SAM" id="MobiDB-lite"/>
    </source>
</evidence>
<feature type="region of interest" description="Disordered" evidence="2">
    <location>
        <begin position="903"/>
        <end position="957"/>
    </location>
</feature>
<dbReference type="Gene3D" id="3.40.50.1010">
    <property type="entry name" value="5'-nuclease"/>
    <property type="match status" value="1"/>
</dbReference>
<name>A0A5C3EVT2_9BASI</name>
<proteinExistence type="inferred from homology"/>
<feature type="region of interest" description="Disordered" evidence="2">
    <location>
        <begin position="377"/>
        <end position="399"/>
    </location>
</feature>
<dbReference type="InterPro" id="IPR026832">
    <property type="entry name" value="Asteroid"/>
</dbReference>
<dbReference type="AlphaFoldDB" id="A0A5C3EVT2"/>
<dbReference type="Proteomes" id="UP000323386">
    <property type="component" value="Unassembled WGS sequence"/>
</dbReference>
<feature type="compositionally biased region" description="Acidic residues" evidence="2">
    <location>
        <begin position="639"/>
        <end position="648"/>
    </location>
</feature>
<dbReference type="PANTHER" id="PTHR15665:SF1">
    <property type="entry name" value="PROTEIN ASTEROID HOMOLOG 1"/>
    <property type="match status" value="1"/>
</dbReference>
<evidence type="ECO:0000256" key="1">
    <source>
        <dbReference type="ARBA" id="ARBA00007398"/>
    </source>
</evidence>
<feature type="compositionally biased region" description="Polar residues" evidence="2">
    <location>
        <begin position="597"/>
        <end position="611"/>
    </location>
</feature>
<feature type="compositionally biased region" description="Acidic residues" evidence="2">
    <location>
        <begin position="613"/>
        <end position="627"/>
    </location>
</feature>
<evidence type="ECO:0000313" key="4">
    <source>
        <dbReference type="Proteomes" id="UP000323386"/>
    </source>
</evidence>
<feature type="compositionally biased region" description="Basic and acidic residues" evidence="2">
    <location>
        <begin position="903"/>
        <end position="931"/>
    </location>
</feature>
<dbReference type="InterPro" id="IPR006084">
    <property type="entry name" value="XPG/Rad2"/>
</dbReference>
<accession>A0A5C3EVT2</accession>
<dbReference type="PRINTS" id="PR00853">
    <property type="entry name" value="XPGRADSUPER"/>
</dbReference>
<dbReference type="PANTHER" id="PTHR15665">
    <property type="entry name" value="ASTEROID PROTEIN"/>
    <property type="match status" value="1"/>
</dbReference>
<feature type="compositionally biased region" description="Polar residues" evidence="2">
    <location>
        <begin position="377"/>
        <end position="388"/>
    </location>
</feature>
<feature type="region of interest" description="Disordered" evidence="2">
    <location>
        <begin position="213"/>
        <end position="263"/>
    </location>
</feature>
<feature type="compositionally biased region" description="Acidic residues" evidence="2">
    <location>
        <begin position="941"/>
        <end position="957"/>
    </location>
</feature>
<feature type="region of interest" description="Disordered" evidence="2">
    <location>
        <begin position="333"/>
        <end position="360"/>
    </location>
</feature>